<keyword evidence="12" id="KW-1185">Reference proteome</keyword>
<comment type="similarity">
    <text evidence="6">Belongs to the methyl-accepting chemotaxis (MCP) protein family.</text>
</comment>
<dbReference type="PROSITE" id="PS51656">
    <property type="entry name" value="4FE4S"/>
    <property type="match status" value="1"/>
</dbReference>
<feature type="coiled-coil region" evidence="8">
    <location>
        <begin position="377"/>
        <end position="404"/>
    </location>
</feature>
<dbReference type="SUPFAM" id="SSF53920">
    <property type="entry name" value="Fe-only hydrogenase"/>
    <property type="match status" value="1"/>
</dbReference>
<keyword evidence="4" id="KW-0411">Iron-sulfur</keyword>
<dbReference type="PANTHER" id="PTHR32089">
    <property type="entry name" value="METHYL-ACCEPTING CHEMOTAXIS PROTEIN MCPB"/>
    <property type="match status" value="1"/>
</dbReference>
<sequence length="526" mass="58592">MTKVYIDYIDRQIKEKGKENTHVITSPCPSLMNYLEKHVPQLIDHFAPILSPMAAQAVLVKHWNKEDTPIVGASPCPAKKSELLDPNLNLFDDVLTFEELITLIDQNNITPASLPETEFDGIQALYGAGFPISGGLTKTLEEFTTGLQLDPLGNDILIVDGENRSIEFLTRMAEDKKMDQNLTGYPVLIDILFCDGCIAGKAMGVKGSLLEHKRIVAAYTQERFAKVNQKGLFKSHQGYKFLVKNTVNAPEFKTWINTVFKLVNENKFYRTWNNKYYKKLVPSEPELKAILADDGKYNKEDELNCRACGYLTCRDRAVACYNGENIRGGCLVHQKEVAEQLHAQAVKVNHLVYDNTEALVATMNEIVQANQNNADMSSRLLSNVEKQADEIQCLQENINKVIEIFNYFKDMADSIAVIAEQTKLLSLNAQIEAARAGDSGRGFAVVAGEVGKLSIETFEKVKSVNQYAQHVANIQMELDKLINNLVEESDQVKEMANSQAAVAQQIAASSQEMFAAAENLKSIAAR</sequence>
<evidence type="ECO:0000259" key="9">
    <source>
        <dbReference type="PROSITE" id="PS50111"/>
    </source>
</evidence>
<dbReference type="GO" id="GO:0016020">
    <property type="term" value="C:membrane"/>
    <property type="evidence" value="ECO:0007669"/>
    <property type="project" value="InterPro"/>
</dbReference>
<dbReference type="Pfam" id="PF02906">
    <property type="entry name" value="Fe_hyd_lg_C"/>
    <property type="match status" value="1"/>
</dbReference>
<evidence type="ECO:0000256" key="6">
    <source>
        <dbReference type="ARBA" id="ARBA00029447"/>
    </source>
</evidence>
<keyword evidence="3" id="KW-0408">Iron</keyword>
<dbReference type="Pfam" id="PF00015">
    <property type="entry name" value="MCPsignal"/>
    <property type="match status" value="1"/>
</dbReference>
<dbReference type="EMBL" id="AWQQ01000079">
    <property type="protein sequence ID" value="PHJ37797.1"/>
    <property type="molecule type" value="Genomic_DNA"/>
</dbReference>
<organism evidence="11 12">
    <name type="scientific">Desulforamulus profundi</name>
    <dbReference type="NCBI Taxonomy" id="1383067"/>
    <lineage>
        <taxon>Bacteria</taxon>
        <taxon>Bacillati</taxon>
        <taxon>Bacillota</taxon>
        <taxon>Clostridia</taxon>
        <taxon>Eubacteriales</taxon>
        <taxon>Peptococcaceae</taxon>
        <taxon>Desulforamulus</taxon>
    </lineage>
</organism>
<keyword evidence="8" id="KW-0175">Coiled coil</keyword>
<dbReference type="PROSITE" id="PS50111">
    <property type="entry name" value="CHEMOTAXIS_TRANSDUC_2"/>
    <property type="match status" value="1"/>
</dbReference>
<dbReference type="InterPro" id="IPR007202">
    <property type="entry name" value="4Fe-4S_dom"/>
</dbReference>
<dbReference type="GO" id="GO:0006935">
    <property type="term" value="P:chemotaxis"/>
    <property type="evidence" value="ECO:0007669"/>
    <property type="project" value="InterPro"/>
</dbReference>
<protein>
    <recommendedName>
        <fullName evidence="13">Chemotaxis protein</fullName>
    </recommendedName>
</protein>
<evidence type="ECO:0008006" key="13">
    <source>
        <dbReference type="Google" id="ProtNLM"/>
    </source>
</evidence>
<comment type="caution">
    <text evidence="11">The sequence shown here is derived from an EMBL/GenBank/DDBJ whole genome shotgun (WGS) entry which is preliminary data.</text>
</comment>
<dbReference type="InterPro" id="IPR009016">
    <property type="entry name" value="Fe_hydrogenase"/>
</dbReference>
<feature type="domain" description="4Fe-4S" evidence="10">
    <location>
        <begin position="286"/>
        <end position="347"/>
    </location>
</feature>
<dbReference type="Gene3D" id="1.10.287.950">
    <property type="entry name" value="Methyl-accepting chemotaxis protein"/>
    <property type="match status" value="1"/>
</dbReference>
<dbReference type="SUPFAM" id="SSF58104">
    <property type="entry name" value="Methyl-accepting chemotaxis protein (MCP) signaling domain"/>
    <property type="match status" value="1"/>
</dbReference>
<dbReference type="Proteomes" id="UP000222564">
    <property type="component" value="Unassembled WGS sequence"/>
</dbReference>
<evidence type="ECO:0000256" key="7">
    <source>
        <dbReference type="PROSITE-ProRule" id="PRU00284"/>
    </source>
</evidence>
<dbReference type="Gene3D" id="3.40.950.10">
    <property type="entry name" value="Fe-only Hydrogenase (Larger Subunit), Chain L, domain 3"/>
    <property type="match status" value="1"/>
</dbReference>
<evidence type="ECO:0000256" key="3">
    <source>
        <dbReference type="ARBA" id="ARBA00023004"/>
    </source>
</evidence>
<keyword evidence="1" id="KW-0004">4Fe-4S</keyword>
<accession>A0A2C6M6F9</accession>
<evidence type="ECO:0000256" key="5">
    <source>
        <dbReference type="ARBA" id="ARBA00023224"/>
    </source>
</evidence>
<gene>
    <name evidence="11" type="ORF">P378_13870</name>
</gene>
<evidence type="ECO:0000256" key="4">
    <source>
        <dbReference type="ARBA" id="ARBA00023014"/>
    </source>
</evidence>
<dbReference type="InterPro" id="IPR004108">
    <property type="entry name" value="Fe_hydrogenase_lsu_C"/>
</dbReference>
<dbReference type="PANTHER" id="PTHR32089:SF112">
    <property type="entry name" value="LYSOZYME-LIKE PROTEIN-RELATED"/>
    <property type="match status" value="1"/>
</dbReference>
<dbReference type="SMART" id="SM00283">
    <property type="entry name" value="MA"/>
    <property type="match status" value="1"/>
</dbReference>
<dbReference type="GO" id="GO:0051539">
    <property type="term" value="F:4 iron, 4 sulfur cluster binding"/>
    <property type="evidence" value="ECO:0007669"/>
    <property type="project" value="UniProtKB-KW"/>
</dbReference>
<dbReference type="GO" id="GO:0046872">
    <property type="term" value="F:metal ion binding"/>
    <property type="evidence" value="ECO:0007669"/>
    <property type="project" value="UniProtKB-KW"/>
</dbReference>
<feature type="coiled-coil region" evidence="8">
    <location>
        <begin position="464"/>
        <end position="498"/>
    </location>
</feature>
<proteinExistence type="inferred from homology"/>
<name>A0A2C6M6F9_9FIRM</name>
<dbReference type="GO" id="GO:0007165">
    <property type="term" value="P:signal transduction"/>
    <property type="evidence" value="ECO:0007669"/>
    <property type="project" value="UniProtKB-KW"/>
</dbReference>
<dbReference type="AlphaFoldDB" id="A0A2C6M6F9"/>
<evidence type="ECO:0000313" key="11">
    <source>
        <dbReference type="EMBL" id="PHJ37797.1"/>
    </source>
</evidence>
<feature type="domain" description="Methyl-accepting transducer" evidence="9">
    <location>
        <begin position="357"/>
        <end position="526"/>
    </location>
</feature>
<evidence type="ECO:0000256" key="8">
    <source>
        <dbReference type="SAM" id="Coils"/>
    </source>
</evidence>
<evidence type="ECO:0000259" key="10">
    <source>
        <dbReference type="PROSITE" id="PS51656"/>
    </source>
</evidence>
<dbReference type="InterPro" id="IPR004090">
    <property type="entry name" value="Chemotax_Me-accpt_rcpt"/>
</dbReference>
<evidence type="ECO:0000313" key="12">
    <source>
        <dbReference type="Proteomes" id="UP000222564"/>
    </source>
</evidence>
<dbReference type="GO" id="GO:0004888">
    <property type="term" value="F:transmembrane signaling receptor activity"/>
    <property type="evidence" value="ECO:0007669"/>
    <property type="project" value="InterPro"/>
</dbReference>
<dbReference type="Gene3D" id="3.40.50.1780">
    <property type="match status" value="1"/>
</dbReference>
<evidence type="ECO:0000256" key="2">
    <source>
        <dbReference type="ARBA" id="ARBA00022723"/>
    </source>
</evidence>
<dbReference type="InterPro" id="IPR004089">
    <property type="entry name" value="MCPsignal_dom"/>
</dbReference>
<keyword evidence="5 7" id="KW-0807">Transducer</keyword>
<evidence type="ECO:0000256" key="1">
    <source>
        <dbReference type="ARBA" id="ARBA00022485"/>
    </source>
</evidence>
<keyword evidence="2" id="KW-0479">Metal-binding</keyword>
<reference evidence="11 12" key="1">
    <citation type="submission" date="2013-09" db="EMBL/GenBank/DDBJ databases">
        <title>Biodegradation of hydrocarbons in the deep terrestrial subsurface : characterization of a microbial consortium composed of two Desulfotomaculum species originating from a deep geological formation.</title>
        <authorList>
            <person name="Aullo T."/>
            <person name="Berlendis S."/>
            <person name="Lascourreges J.-F."/>
            <person name="Dessort D."/>
            <person name="Saint-Laurent S."/>
            <person name="Schraauwers B."/>
            <person name="Mas J."/>
            <person name="Magot M."/>
            <person name="Ranchou-Peyruse A."/>
        </authorList>
    </citation>
    <scope>NUCLEOTIDE SEQUENCE [LARGE SCALE GENOMIC DNA]</scope>
    <source>
        <strain evidence="11 12">Bs107</strain>
    </source>
</reference>
<dbReference type="PRINTS" id="PR00260">
    <property type="entry name" value="CHEMTRNSDUCR"/>
</dbReference>